<feature type="domain" description="HTH gntR-type" evidence="4">
    <location>
        <begin position="1"/>
        <end position="45"/>
    </location>
</feature>
<evidence type="ECO:0000256" key="1">
    <source>
        <dbReference type="ARBA" id="ARBA00023015"/>
    </source>
</evidence>
<dbReference type="InterPro" id="IPR000524">
    <property type="entry name" value="Tscrpt_reg_HTH_GntR"/>
</dbReference>
<gene>
    <name evidence="5" type="ORF">SDC9_166177</name>
</gene>
<dbReference type="GO" id="GO:0003700">
    <property type="term" value="F:DNA-binding transcription factor activity"/>
    <property type="evidence" value="ECO:0007669"/>
    <property type="project" value="InterPro"/>
</dbReference>
<sequence>MLPSIRQLAKDLRISVITTKRAYDELEQDGFVYTVAGKGSYVAAKNTGIIREGQLKEIEEHMREILRLAPACELTGDDLQEQFRVIIEEEYRT</sequence>
<organism evidence="5">
    <name type="scientific">bioreactor metagenome</name>
    <dbReference type="NCBI Taxonomy" id="1076179"/>
    <lineage>
        <taxon>unclassified sequences</taxon>
        <taxon>metagenomes</taxon>
        <taxon>ecological metagenomes</taxon>
    </lineage>
</organism>
<comment type="caution">
    <text evidence="5">The sequence shown here is derived from an EMBL/GenBank/DDBJ whole genome shotgun (WGS) entry which is preliminary data.</text>
</comment>
<evidence type="ECO:0000259" key="4">
    <source>
        <dbReference type="PROSITE" id="PS50949"/>
    </source>
</evidence>
<dbReference type="SUPFAM" id="SSF46785">
    <property type="entry name" value="Winged helix' DNA-binding domain"/>
    <property type="match status" value="1"/>
</dbReference>
<dbReference type="PROSITE" id="PS50949">
    <property type="entry name" value="HTH_GNTR"/>
    <property type="match status" value="1"/>
</dbReference>
<keyword evidence="1" id="KW-0805">Transcription regulation</keyword>
<dbReference type="PANTHER" id="PTHR38445">
    <property type="entry name" value="HTH-TYPE TRANSCRIPTIONAL REPRESSOR YTRA"/>
    <property type="match status" value="1"/>
</dbReference>
<dbReference type="GO" id="GO:0003677">
    <property type="term" value="F:DNA binding"/>
    <property type="evidence" value="ECO:0007669"/>
    <property type="project" value="UniProtKB-KW"/>
</dbReference>
<name>A0A645FYM7_9ZZZZ</name>
<protein>
    <recommendedName>
        <fullName evidence="4">HTH gntR-type domain-containing protein</fullName>
    </recommendedName>
</protein>
<dbReference type="InterPro" id="IPR036388">
    <property type="entry name" value="WH-like_DNA-bd_sf"/>
</dbReference>
<keyword evidence="3" id="KW-0804">Transcription</keyword>
<keyword evidence="2" id="KW-0238">DNA-binding</keyword>
<dbReference type="PANTHER" id="PTHR38445:SF7">
    <property type="entry name" value="GNTR-FAMILY TRANSCRIPTIONAL REGULATOR"/>
    <property type="match status" value="1"/>
</dbReference>
<reference evidence="5" key="1">
    <citation type="submission" date="2019-08" db="EMBL/GenBank/DDBJ databases">
        <authorList>
            <person name="Kucharzyk K."/>
            <person name="Murdoch R.W."/>
            <person name="Higgins S."/>
            <person name="Loffler F."/>
        </authorList>
    </citation>
    <scope>NUCLEOTIDE SEQUENCE</scope>
</reference>
<evidence type="ECO:0000313" key="5">
    <source>
        <dbReference type="EMBL" id="MPN18812.1"/>
    </source>
</evidence>
<proteinExistence type="predicted"/>
<accession>A0A645FYM7</accession>
<dbReference type="EMBL" id="VSSQ01066230">
    <property type="protein sequence ID" value="MPN18812.1"/>
    <property type="molecule type" value="Genomic_DNA"/>
</dbReference>
<evidence type="ECO:0000256" key="3">
    <source>
        <dbReference type="ARBA" id="ARBA00023163"/>
    </source>
</evidence>
<dbReference type="Gene3D" id="1.10.10.10">
    <property type="entry name" value="Winged helix-like DNA-binding domain superfamily/Winged helix DNA-binding domain"/>
    <property type="match status" value="1"/>
</dbReference>
<dbReference type="InterPro" id="IPR036390">
    <property type="entry name" value="WH_DNA-bd_sf"/>
</dbReference>
<evidence type="ECO:0000256" key="2">
    <source>
        <dbReference type="ARBA" id="ARBA00023125"/>
    </source>
</evidence>
<dbReference type="AlphaFoldDB" id="A0A645FYM7"/>